<dbReference type="PANTHER" id="PTHR10913">
    <property type="entry name" value="FOLLISTATIN-RELATED"/>
    <property type="match status" value="1"/>
</dbReference>
<dbReference type="InterPro" id="IPR050653">
    <property type="entry name" value="Prot_Inhib_GrowthFact_Antg"/>
</dbReference>
<proteinExistence type="predicted"/>
<sequence length="257" mass="28166">MVMGGCTLSLVMVAVVLCIAEGQYADQTSTLAPCRPGWCRNNGRRRRIGGHTDRRRKCPTFCYDRYSPVCASDGQTYLNRCFFRSATCKNPSIYKRHNGECRGTNPTDDCPTICPANYDPVCGSDGQTYSNQCELNIAICRNPSLSKHSDGNCGTMNPTDCNFPCSFVYNPVCGSDGMTYGNDCALNATICQNPNIYKKNDGMCNNLVNCPDVCTQEYNPVCGTDGKTYSNSGCLEIITCNNPDITLAYQGPCNTYQ</sequence>
<comment type="caution">
    <text evidence="6">The sequence shown here is derived from an EMBL/GenBank/DDBJ whole genome shotgun (WGS) entry which is preliminary data.</text>
</comment>
<dbReference type="EMBL" id="JAHLQT010012946">
    <property type="protein sequence ID" value="KAG7171086.1"/>
    <property type="molecule type" value="Genomic_DNA"/>
</dbReference>
<dbReference type="InterPro" id="IPR002350">
    <property type="entry name" value="Kazal_dom"/>
</dbReference>
<dbReference type="AlphaFoldDB" id="A0A8J5KF79"/>
<accession>A0A8J5KF79</accession>
<protein>
    <submittedName>
        <fullName evidence="6">Serine protease inhibitor dipetalogastin-like 3</fullName>
    </submittedName>
</protein>
<evidence type="ECO:0000256" key="3">
    <source>
        <dbReference type="ARBA" id="ARBA00023157"/>
    </source>
</evidence>
<dbReference type="SMART" id="SM00280">
    <property type="entry name" value="KAZAL"/>
    <property type="match status" value="4"/>
</dbReference>
<keyword evidence="1" id="KW-0646">Protease inhibitor</keyword>
<reference evidence="6" key="1">
    <citation type="journal article" date="2021" name="Sci. Adv.">
        <title>The American lobster genome reveals insights on longevity, neural, and immune adaptations.</title>
        <authorList>
            <person name="Polinski J.M."/>
            <person name="Zimin A.V."/>
            <person name="Clark K.F."/>
            <person name="Kohn A.B."/>
            <person name="Sadowski N."/>
            <person name="Timp W."/>
            <person name="Ptitsyn A."/>
            <person name="Khanna P."/>
            <person name="Romanova D.Y."/>
            <person name="Williams P."/>
            <person name="Greenwood S.J."/>
            <person name="Moroz L.L."/>
            <person name="Walt D.R."/>
            <person name="Bodnar A.G."/>
        </authorList>
    </citation>
    <scope>NUCLEOTIDE SEQUENCE</scope>
    <source>
        <strain evidence="6">GMGI-L3</strain>
    </source>
</reference>
<feature type="chain" id="PRO_5035270142" evidence="4">
    <location>
        <begin position="26"/>
        <end position="257"/>
    </location>
</feature>
<evidence type="ECO:0000259" key="5">
    <source>
        <dbReference type="PROSITE" id="PS51465"/>
    </source>
</evidence>
<evidence type="ECO:0000256" key="4">
    <source>
        <dbReference type="SAM" id="SignalP"/>
    </source>
</evidence>
<keyword evidence="4" id="KW-0732">Signal</keyword>
<dbReference type="Pfam" id="PF00050">
    <property type="entry name" value="Kazal_1"/>
    <property type="match status" value="1"/>
</dbReference>
<evidence type="ECO:0000256" key="2">
    <source>
        <dbReference type="ARBA" id="ARBA00022900"/>
    </source>
</evidence>
<organism evidence="6 7">
    <name type="scientific">Homarus americanus</name>
    <name type="common">American lobster</name>
    <dbReference type="NCBI Taxonomy" id="6706"/>
    <lineage>
        <taxon>Eukaryota</taxon>
        <taxon>Metazoa</taxon>
        <taxon>Ecdysozoa</taxon>
        <taxon>Arthropoda</taxon>
        <taxon>Crustacea</taxon>
        <taxon>Multicrustacea</taxon>
        <taxon>Malacostraca</taxon>
        <taxon>Eumalacostraca</taxon>
        <taxon>Eucarida</taxon>
        <taxon>Decapoda</taxon>
        <taxon>Pleocyemata</taxon>
        <taxon>Astacidea</taxon>
        <taxon>Nephropoidea</taxon>
        <taxon>Nephropidae</taxon>
        <taxon>Homarus</taxon>
    </lineage>
</organism>
<feature type="domain" description="Kazal-like" evidence="5">
    <location>
        <begin position="52"/>
        <end position="103"/>
    </location>
</feature>
<dbReference type="PANTHER" id="PTHR10913:SF45">
    <property type="entry name" value="FOLLISTATIN, ISOFORM A-RELATED"/>
    <property type="match status" value="1"/>
</dbReference>
<keyword evidence="7" id="KW-1185">Reference proteome</keyword>
<dbReference type="OrthoDB" id="9972772at2759"/>
<dbReference type="Pfam" id="PF07648">
    <property type="entry name" value="Kazal_2"/>
    <property type="match status" value="3"/>
</dbReference>
<dbReference type="PROSITE" id="PS51465">
    <property type="entry name" value="KAZAL_2"/>
    <property type="match status" value="4"/>
</dbReference>
<gene>
    <name evidence="6" type="primary">Dpgn-L3</name>
    <name evidence="6" type="ORF">Hamer_G013879</name>
</gene>
<dbReference type="CDD" id="cd00104">
    <property type="entry name" value="KAZAL_FS"/>
    <property type="match status" value="4"/>
</dbReference>
<feature type="domain" description="Kazal-like" evidence="5">
    <location>
        <begin position="104"/>
        <end position="155"/>
    </location>
</feature>
<feature type="domain" description="Kazal-like" evidence="5">
    <location>
        <begin position="156"/>
        <end position="204"/>
    </location>
</feature>
<keyword evidence="2" id="KW-0722">Serine protease inhibitor</keyword>
<evidence type="ECO:0000313" key="6">
    <source>
        <dbReference type="EMBL" id="KAG7171086.1"/>
    </source>
</evidence>
<name>A0A8J5KF79_HOMAM</name>
<feature type="domain" description="Kazal-like" evidence="5">
    <location>
        <begin position="205"/>
        <end position="255"/>
    </location>
</feature>
<dbReference type="Proteomes" id="UP000747542">
    <property type="component" value="Unassembled WGS sequence"/>
</dbReference>
<keyword evidence="3" id="KW-1015">Disulfide bond</keyword>
<dbReference type="GO" id="GO:0005576">
    <property type="term" value="C:extracellular region"/>
    <property type="evidence" value="ECO:0007669"/>
    <property type="project" value="TreeGrafter"/>
</dbReference>
<evidence type="ECO:0000313" key="7">
    <source>
        <dbReference type="Proteomes" id="UP000747542"/>
    </source>
</evidence>
<feature type="signal peptide" evidence="4">
    <location>
        <begin position="1"/>
        <end position="25"/>
    </location>
</feature>
<evidence type="ECO:0000256" key="1">
    <source>
        <dbReference type="ARBA" id="ARBA00022690"/>
    </source>
</evidence>